<feature type="transmembrane region" description="Helical" evidence="2">
    <location>
        <begin position="70"/>
        <end position="90"/>
    </location>
</feature>
<evidence type="ECO:0008006" key="4">
    <source>
        <dbReference type="Google" id="ProtNLM"/>
    </source>
</evidence>
<evidence type="ECO:0000256" key="1">
    <source>
        <dbReference type="SAM" id="MobiDB-lite"/>
    </source>
</evidence>
<feature type="transmembrane region" description="Helical" evidence="2">
    <location>
        <begin position="110"/>
        <end position="133"/>
    </location>
</feature>
<dbReference type="EMBL" id="EF678637">
    <property type="protein sequence ID" value="ABR18372.1"/>
    <property type="molecule type" value="mRNA"/>
</dbReference>
<evidence type="ECO:0000313" key="3">
    <source>
        <dbReference type="EMBL" id="ABR18372.1"/>
    </source>
</evidence>
<keyword evidence="2" id="KW-0812">Transmembrane</keyword>
<proteinExistence type="evidence at transcript level"/>
<feature type="region of interest" description="Disordered" evidence="1">
    <location>
        <begin position="424"/>
        <end position="449"/>
    </location>
</feature>
<dbReference type="OMA" id="EEPYDKR"/>
<sequence>MDLSNLVSTSNAQRQHGIIDESRISRLEMEHQKHLEGLVLTKHPFDTLKIFTLAILEYIKQSAIYAMTHGWLFLLTTLLSLSIGVILLTVNGPHEKHVDELVHYFRFGLWWVGLGVASSIGLGSGLHTFVLYLGPHIAIFTLRATQCGRVDLKSAPYDTIQLNRAPSWIDKSCSDFGSPLFPQLIDSERFRTPLLSILPQVQLEAILWGIGTAIGELPPYFVSRAARLSGRRPEALEELDASFVEGSGFLSVWLMRLKRWTFSQSQHLNFFTILVLASVPNPLFDLAGIMCGQLSVPFWKFFTATLIGKAIIKTHIQTIFIILVCNNQLLEWVENEFILILEHIPALSYILPHLMDKLHTARERFNHQHNMPPLSSKANKWDFSFATIWNTFVWLMLIGFFNKIITATAQSFLKEKQKKEMDELIAEGGFKSQREKPECSNGTADLKTD</sequence>
<feature type="transmembrane region" description="Helical" evidence="2">
    <location>
        <begin position="392"/>
        <end position="413"/>
    </location>
</feature>
<dbReference type="AlphaFoldDB" id="B8LRU2"/>
<keyword evidence="2" id="KW-0472">Membrane</keyword>
<evidence type="ECO:0000256" key="2">
    <source>
        <dbReference type="SAM" id="Phobius"/>
    </source>
</evidence>
<keyword evidence="2" id="KW-1133">Transmembrane helix</keyword>
<reference evidence="3" key="1">
    <citation type="submission" date="2007-06" db="EMBL/GenBank/DDBJ databases">
        <title>Full length cDNA sequences from Sitka Spruce (Picea sitchensis).</title>
        <authorList>
            <person name="Ralph S.G."/>
            <person name="Chun H.E."/>
            <person name="Liao N."/>
            <person name="Ali J."/>
            <person name="Reid K."/>
            <person name="Kolosova N."/>
            <person name="Cooper N."/>
            <person name="Cullis C."/>
            <person name="Jancsik S."/>
            <person name="Moore R."/>
            <person name="Mayo M."/>
            <person name="Wagner S."/>
            <person name="Holt R.A."/>
            <person name="Jones S.J.M."/>
            <person name="Marra M.A."/>
            <person name="Ritland C.E."/>
            <person name="Ritland K."/>
            <person name="Bohlmann J."/>
        </authorList>
    </citation>
    <scope>NUCLEOTIDE SEQUENCE</scope>
    <source>
        <tissue evidence="3">Bark</tissue>
    </source>
</reference>
<name>B8LRU2_PICSI</name>
<organism evidence="3">
    <name type="scientific">Picea sitchensis</name>
    <name type="common">Sitka spruce</name>
    <name type="synonym">Pinus sitchensis</name>
    <dbReference type="NCBI Taxonomy" id="3332"/>
    <lineage>
        <taxon>Eukaryota</taxon>
        <taxon>Viridiplantae</taxon>
        <taxon>Streptophyta</taxon>
        <taxon>Embryophyta</taxon>
        <taxon>Tracheophyta</taxon>
        <taxon>Spermatophyta</taxon>
        <taxon>Pinopsida</taxon>
        <taxon>Pinidae</taxon>
        <taxon>Conifers I</taxon>
        <taxon>Pinales</taxon>
        <taxon>Pinaceae</taxon>
        <taxon>Picea</taxon>
    </lineage>
</organism>
<accession>B8LRU2</accession>
<feature type="transmembrane region" description="Helical" evidence="2">
    <location>
        <begin position="268"/>
        <end position="289"/>
    </location>
</feature>
<protein>
    <recommendedName>
        <fullName evidence="4">Vacuole membrane protein KMS1</fullName>
    </recommendedName>
</protein>